<dbReference type="Gene3D" id="1.10.10.60">
    <property type="entry name" value="Homeodomain-like"/>
    <property type="match status" value="1"/>
</dbReference>
<dbReference type="InterPro" id="IPR049730">
    <property type="entry name" value="SNF2/RAD54-like_C"/>
</dbReference>
<dbReference type="InterPro" id="IPR038718">
    <property type="entry name" value="SNF2-like_sf"/>
</dbReference>
<dbReference type="Pfam" id="PF00271">
    <property type="entry name" value="Helicase_C"/>
    <property type="match status" value="1"/>
</dbReference>
<dbReference type="PANTHER" id="PTHR45623:SF11">
    <property type="entry name" value="KISMET, ISOFORM C"/>
    <property type="match status" value="1"/>
</dbReference>
<dbReference type="Gene3D" id="3.40.50.300">
    <property type="entry name" value="P-loop containing nucleotide triphosphate hydrolases"/>
    <property type="match status" value="1"/>
</dbReference>
<dbReference type="GO" id="GO:0005634">
    <property type="term" value="C:nucleus"/>
    <property type="evidence" value="ECO:0007669"/>
    <property type="project" value="UniProtKB-SubCell"/>
</dbReference>
<protein>
    <submittedName>
        <fullName evidence="11">SNF2 family N-terminal domain containing protein</fullName>
    </submittedName>
</protein>
<keyword evidence="12" id="KW-1185">Reference proteome</keyword>
<dbReference type="Proteomes" id="UP000179807">
    <property type="component" value="Unassembled WGS sequence"/>
</dbReference>
<keyword evidence="3" id="KW-0547">Nucleotide-binding</keyword>
<reference evidence="11" key="1">
    <citation type="submission" date="2016-10" db="EMBL/GenBank/DDBJ databases">
        <authorList>
            <person name="Benchimol M."/>
            <person name="Almeida L.G."/>
            <person name="Vasconcelos A.T."/>
            <person name="Perreira-Neves A."/>
            <person name="Rosa I.A."/>
            <person name="Tasca T."/>
            <person name="Bogo M.R."/>
            <person name="de Souza W."/>
        </authorList>
    </citation>
    <scope>NUCLEOTIDE SEQUENCE [LARGE SCALE GENOMIC DNA]</scope>
    <source>
        <strain evidence="11">K</strain>
    </source>
</reference>
<feature type="domain" description="Helicase C-terminal" evidence="10">
    <location>
        <begin position="578"/>
        <end position="733"/>
    </location>
</feature>
<feature type="domain" description="Chromo" evidence="8">
    <location>
        <begin position="167"/>
        <end position="228"/>
    </location>
</feature>
<evidence type="ECO:0000256" key="3">
    <source>
        <dbReference type="ARBA" id="ARBA00022741"/>
    </source>
</evidence>
<dbReference type="EMBL" id="MLAK01000292">
    <property type="protein sequence ID" value="OHT14944.1"/>
    <property type="molecule type" value="Genomic_DNA"/>
</dbReference>
<evidence type="ECO:0000259" key="10">
    <source>
        <dbReference type="PROSITE" id="PS51194"/>
    </source>
</evidence>
<evidence type="ECO:0000256" key="4">
    <source>
        <dbReference type="ARBA" id="ARBA00022801"/>
    </source>
</evidence>
<feature type="domain" description="Helicase ATP-binding" evidence="9">
    <location>
        <begin position="266"/>
        <end position="436"/>
    </location>
</feature>
<feature type="region of interest" description="Disordered" evidence="7">
    <location>
        <begin position="27"/>
        <end position="80"/>
    </location>
</feature>
<dbReference type="Gene3D" id="3.40.50.10810">
    <property type="entry name" value="Tandem AAA-ATPase domain"/>
    <property type="match status" value="1"/>
</dbReference>
<dbReference type="SMART" id="SM00298">
    <property type="entry name" value="CHROMO"/>
    <property type="match status" value="2"/>
</dbReference>
<feature type="compositionally biased region" description="Polar residues" evidence="7">
    <location>
        <begin position="796"/>
        <end position="807"/>
    </location>
</feature>
<organism evidence="11 12">
    <name type="scientific">Tritrichomonas foetus</name>
    <dbReference type="NCBI Taxonomy" id="1144522"/>
    <lineage>
        <taxon>Eukaryota</taxon>
        <taxon>Metamonada</taxon>
        <taxon>Parabasalia</taxon>
        <taxon>Tritrichomonadida</taxon>
        <taxon>Tritrichomonadidae</taxon>
        <taxon>Tritrichomonas</taxon>
    </lineage>
</organism>
<evidence type="ECO:0000313" key="11">
    <source>
        <dbReference type="EMBL" id="OHT14944.1"/>
    </source>
</evidence>
<dbReference type="Gene3D" id="2.40.50.40">
    <property type="match status" value="2"/>
</dbReference>
<feature type="region of interest" description="Disordered" evidence="7">
    <location>
        <begin position="784"/>
        <end position="807"/>
    </location>
</feature>
<feature type="compositionally biased region" description="Low complexity" evidence="7">
    <location>
        <begin position="58"/>
        <end position="74"/>
    </location>
</feature>
<accession>A0A1J4KVM8</accession>
<name>A0A1J4KVM8_9EUKA</name>
<dbReference type="RefSeq" id="XP_068368080.1">
    <property type="nucleotide sequence ID" value="XM_068497904.1"/>
</dbReference>
<keyword evidence="6" id="KW-0539">Nucleus</keyword>
<evidence type="ECO:0000256" key="2">
    <source>
        <dbReference type="ARBA" id="ARBA00022737"/>
    </source>
</evidence>
<dbReference type="SMART" id="SM00487">
    <property type="entry name" value="DEXDc"/>
    <property type="match status" value="1"/>
</dbReference>
<dbReference type="GO" id="GO:0042393">
    <property type="term" value="F:histone binding"/>
    <property type="evidence" value="ECO:0007669"/>
    <property type="project" value="TreeGrafter"/>
</dbReference>
<dbReference type="InterPro" id="IPR027417">
    <property type="entry name" value="P-loop_NTPase"/>
</dbReference>
<evidence type="ECO:0000259" key="9">
    <source>
        <dbReference type="PROSITE" id="PS51192"/>
    </source>
</evidence>
<dbReference type="PROSITE" id="PS51194">
    <property type="entry name" value="HELICASE_CTER"/>
    <property type="match status" value="1"/>
</dbReference>
<dbReference type="GO" id="GO:0005524">
    <property type="term" value="F:ATP binding"/>
    <property type="evidence" value="ECO:0007669"/>
    <property type="project" value="UniProtKB-KW"/>
</dbReference>
<keyword evidence="2" id="KW-0677">Repeat</keyword>
<keyword evidence="4" id="KW-0378">Hydrolase</keyword>
<evidence type="ECO:0000313" key="12">
    <source>
        <dbReference type="Proteomes" id="UP000179807"/>
    </source>
</evidence>
<dbReference type="GO" id="GO:0003682">
    <property type="term" value="F:chromatin binding"/>
    <property type="evidence" value="ECO:0007669"/>
    <property type="project" value="TreeGrafter"/>
</dbReference>
<dbReference type="Pfam" id="PF00385">
    <property type="entry name" value="Chromo"/>
    <property type="match status" value="1"/>
</dbReference>
<gene>
    <name evidence="11" type="ORF">TRFO_14590</name>
</gene>
<dbReference type="InterPro" id="IPR002464">
    <property type="entry name" value="DNA/RNA_helicase_DEAH_CS"/>
</dbReference>
<dbReference type="GO" id="GO:0000785">
    <property type="term" value="C:chromatin"/>
    <property type="evidence" value="ECO:0007669"/>
    <property type="project" value="TreeGrafter"/>
</dbReference>
<sequence length="1291" mass="150391">MNIHIQKFESKRTISQITFQNIIESQNSRQKLKRKLMSSGGGSNQDSENEYDGTEYESTSSAQTDTGSTQATSDSSDDEDSYEIEKILGVSEDNIKHPKKLKYFIKPKDDSYIHCRWINFTKVTSTKKGNIFYQNFLRRCQKEKLRKSSVIKNLYLPEVNDLDPGWLTPEIVMGVMRGQRKNDQNQYFIKWKNQPFSESTWEYEKTIKCPDLIRKYKAKLANAIPYKRSIKPNFEESNFQLFKKSPRYKNGHHLSDYQIDGLNWLRQNYRINRNCILADEMGLGKTIQALTLLTDIKRNCGVPGPFLIVAPLTTCDNWMREISEWTDFEAVLFTGKKEERQILAEHCIFHPTDKKKVIFNILVVPITNINKVMTELKKIWFHYLIVDEAHRLKNSESQVYNLLDSLNFDHCTFLTGTPVQNDLSELWALLHFLDKKEFPSFSSFTEKFGEKITPEAIEEIQKAIQPFILRRKKADVNVEIGQKEEIIVEVELTRLQRTIYKTILHENRSALLHDTTGFNLNNIAMQLRKICNHPYTIKSLEDLGNNQYRSRHNIPQNTELTDKQCCESLIEASGKMIFLDKLLPSLIGHRILIFSQMTSILDIIEDFCIYKSYNYERIDGSVTGSDRQHRIDRFQNEPDSFIFLLSTKAGGLGINLTIADTVVIYDSDWNPQNDIQAQSRCHRIGQTGDVNVYRLITHGTYEQEMFKRATQKLGLDAALLDAKATDFSEAEMAAILERGALFLLNEDDSEIDKFENEDISQILERRTSKRVQMLGNSKFSHVVLSDQDQNQEKGNRQSTSDNSEDTSNIWLDLFPESDEDFDRERKPRKQSDAIWSKADAIHTITSVIDFGWVALINEDANPQTKVYTKTLAWCVYVFLHRPQQYKSLMKRLVGLTPNEEISSYLVSPPFSDTKWLTQNKDSLFIPFLNSLKDMLDITRSISYFSMNDLDFIIPLSPSLPKWWSPVDDYSLLLGYYRYGFHEFTQVFNNKYMSFKWRHDICGSIILPSRQVLNNRMKQIVDCLKAKMDDDFKEDLGEICSLQRWLHRQRDFVPYVQLDSEYVTRIYLSLFYYGIEFLPNMNINFTKLQQHSNLEFLDPQLFARYVSLVLISLLNSKPILEVILSKRIQLQENDSLHLEAEHHANESEEHKQKTTDVVLPQVQNNVIEETAEMVFIFIKLRSLLPRFPEIFQNLPKWEVAQGWWTTKDDFQLAKVVAETGIGSIVALATHPKSPFLPKILPFNTNKWIITEKMTMTPMCPMGLIHFREWLTQENIIERIKIYISKLDNLPTI</sequence>
<dbReference type="OrthoDB" id="5857104at2759"/>
<dbReference type="PROSITE" id="PS50013">
    <property type="entry name" value="CHROMO_2"/>
    <property type="match status" value="1"/>
</dbReference>
<evidence type="ECO:0000256" key="6">
    <source>
        <dbReference type="ARBA" id="ARBA00023242"/>
    </source>
</evidence>
<proteinExistence type="predicted"/>
<dbReference type="InterPro" id="IPR000953">
    <property type="entry name" value="Chromo/chromo_shadow_dom"/>
</dbReference>
<dbReference type="SMART" id="SM00490">
    <property type="entry name" value="HELICc"/>
    <property type="match status" value="1"/>
</dbReference>
<dbReference type="Pfam" id="PF00176">
    <property type="entry name" value="SNF2-rel_dom"/>
    <property type="match status" value="1"/>
</dbReference>
<dbReference type="InterPro" id="IPR000330">
    <property type="entry name" value="SNF2_N"/>
</dbReference>
<dbReference type="GeneID" id="94832608"/>
<dbReference type="VEuPathDB" id="TrichDB:TRFO_14590"/>
<dbReference type="CDD" id="cd18793">
    <property type="entry name" value="SF2_C_SNF"/>
    <property type="match status" value="1"/>
</dbReference>
<dbReference type="GO" id="GO:0016887">
    <property type="term" value="F:ATP hydrolysis activity"/>
    <property type="evidence" value="ECO:0007669"/>
    <property type="project" value="TreeGrafter"/>
</dbReference>
<dbReference type="InterPro" id="IPR014001">
    <property type="entry name" value="Helicase_ATP-bd"/>
</dbReference>
<dbReference type="PROSITE" id="PS51192">
    <property type="entry name" value="HELICASE_ATP_BIND_1"/>
    <property type="match status" value="1"/>
</dbReference>
<dbReference type="GO" id="GO:0003677">
    <property type="term" value="F:DNA binding"/>
    <property type="evidence" value="ECO:0007669"/>
    <property type="project" value="TreeGrafter"/>
</dbReference>
<dbReference type="InterPro" id="IPR023780">
    <property type="entry name" value="Chromo_domain"/>
</dbReference>
<dbReference type="InterPro" id="IPR016197">
    <property type="entry name" value="Chromo-like_dom_sf"/>
</dbReference>
<comment type="caution">
    <text evidence="11">The sequence shown here is derived from an EMBL/GenBank/DDBJ whole genome shotgun (WGS) entry which is preliminary data.</text>
</comment>
<evidence type="ECO:0000259" key="8">
    <source>
        <dbReference type="PROSITE" id="PS50013"/>
    </source>
</evidence>
<evidence type="ECO:0000256" key="5">
    <source>
        <dbReference type="ARBA" id="ARBA00022840"/>
    </source>
</evidence>
<dbReference type="SUPFAM" id="SSF54160">
    <property type="entry name" value="Chromo domain-like"/>
    <property type="match status" value="2"/>
</dbReference>
<dbReference type="PROSITE" id="PS00690">
    <property type="entry name" value="DEAH_ATP_HELICASE"/>
    <property type="match status" value="1"/>
</dbReference>
<evidence type="ECO:0000256" key="1">
    <source>
        <dbReference type="ARBA" id="ARBA00004123"/>
    </source>
</evidence>
<dbReference type="PANTHER" id="PTHR45623">
    <property type="entry name" value="CHROMODOMAIN-HELICASE-DNA-BINDING PROTEIN 3-RELATED-RELATED"/>
    <property type="match status" value="1"/>
</dbReference>
<dbReference type="InterPro" id="IPR001650">
    <property type="entry name" value="Helicase_C-like"/>
</dbReference>
<evidence type="ECO:0000256" key="7">
    <source>
        <dbReference type="SAM" id="MobiDB-lite"/>
    </source>
</evidence>
<dbReference type="SUPFAM" id="SSF52540">
    <property type="entry name" value="P-loop containing nucleoside triphosphate hydrolases"/>
    <property type="match status" value="2"/>
</dbReference>
<keyword evidence="5" id="KW-0067">ATP-binding</keyword>
<dbReference type="GO" id="GO:0140658">
    <property type="term" value="F:ATP-dependent chromatin remodeler activity"/>
    <property type="evidence" value="ECO:0007669"/>
    <property type="project" value="TreeGrafter"/>
</dbReference>
<comment type="subcellular location">
    <subcellularLocation>
        <location evidence="1">Nucleus</location>
    </subcellularLocation>
</comment>